<evidence type="ECO:0000313" key="2">
    <source>
        <dbReference type="EMBL" id="SFR52081.1"/>
    </source>
</evidence>
<dbReference type="RefSeq" id="WP_092982936.1">
    <property type="nucleotide sequence ID" value="NZ_FOYQ01000002.1"/>
</dbReference>
<dbReference type="Pfam" id="PF06197">
    <property type="entry name" value="DUF998"/>
    <property type="match status" value="1"/>
</dbReference>
<feature type="transmembrane region" description="Helical" evidence="1">
    <location>
        <begin position="122"/>
        <end position="145"/>
    </location>
</feature>
<feature type="transmembrane region" description="Helical" evidence="1">
    <location>
        <begin position="48"/>
        <end position="69"/>
    </location>
</feature>
<feature type="transmembrane region" description="Helical" evidence="1">
    <location>
        <begin position="157"/>
        <end position="175"/>
    </location>
</feature>
<dbReference type="EMBL" id="FOYQ01000002">
    <property type="protein sequence ID" value="SFR52081.1"/>
    <property type="molecule type" value="Genomic_DNA"/>
</dbReference>
<accession>A0A1I6HCI7</accession>
<dbReference type="AlphaFoldDB" id="A0A1I6HCI7"/>
<proteinExistence type="predicted"/>
<keyword evidence="1" id="KW-0472">Membrane</keyword>
<reference evidence="2 3" key="1">
    <citation type="submission" date="2016-10" db="EMBL/GenBank/DDBJ databases">
        <authorList>
            <person name="de Groot N.N."/>
        </authorList>
    </citation>
    <scope>NUCLEOTIDE SEQUENCE [LARGE SCALE GENOMIC DNA]</scope>
    <source>
        <strain evidence="2 3">DSM 21019</strain>
    </source>
</reference>
<keyword evidence="3" id="KW-1185">Reference proteome</keyword>
<gene>
    <name evidence="2" type="ORF">SAMN04490243_2550</name>
</gene>
<dbReference type="Proteomes" id="UP000199534">
    <property type="component" value="Unassembled WGS sequence"/>
</dbReference>
<dbReference type="OrthoDB" id="791654at2"/>
<feature type="transmembrane region" description="Helical" evidence="1">
    <location>
        <begin position="181"/>
        <end position="202"/>
    </location>
</feature>
<protein>
    <recommendedName>
        <fullName evidence="4">DUF998 domain-containing protein</fullName>
    </recommendedName>
</protein>
<keyword evidence="1" id="KW-0812">Transmembrane</keyword>
<organism evidence="2 3">
    <name type="scientific">Robiginitalea myxolifaciens</name>
    <dbReference type="NCBI Taxonomy" id="400055"/>
    <lineage>
        <taxon>Bacteria</taxon>
        <taxon>Pseudomonadati</taxon>
        <taxon>Bacteroidota</taxon>
        <taxon>Flavobacteriia</taxon>
        <taxon>Flavobacteriales</taxon>
        <taxon>Flavobacteriaceae</taxon>
        <taxon>Robiginitalea</taxon>
    </lineage>
</organism>
<name>A0A1I6HCI7_9FLAO</name>
<evidence type="ECO:0000313" key="3">
    <source>
        <dbReference type="Proteomes" id="UP000199534"/>
    </source>
</evidence>
<dbReference type="InterPro" id="IPR009339">
    <property type="entry name" value="DUF998"/>
</dbReference>
<evidence type="ECO:0000256" key="1">
    <source>
        <dbReference type="SAM" id="Phobius"/>
    </source>
</evidence>
<feature type="transmembrane region" description="Helical" evidence="1">
    <location>
        <begin position="81"/>
        <end position="102"/>
    </location>
</feature>
<feature type="transmembrane region" description="Helical" evidence="1">
    <location>
        <begin position="7"/>
        <end position="28"/>
    </location>
</feature>
<sequence>MNTNRIFWIGIIGVSLFVLTAIVGGLLIEGYSPVSQLISESYAIDTAYGGYLRAIGYIPSGILIALFCFKAAPYFRGFKLTRVNIIGIGIFYGLATVVVSIFPCDSGCNTDLIDPSISQLIHNLMGILTYLFAPVCILLTGVGTNKSDQFRKFSRQAIMLGFLSFASVGLLIGAGESDYVGLIQRVVEATFVLWVFSCAFALRSGKQIQG</sequence>
<evidence type="ECO:0008006" key="4">
    <source>
        <dbReference type="Google" id="ProtNLM"/>
    </source>
</evidence>
<keyword evidence="1" id="KW-1133">Transmembrane helix</keyword>